<evidence type="ECO:0000313" key="4">
    <source>
        <dbReference type="Proteomes" id="UP000054823"/>
    </source>
</evidence>
<keyword evidence="1" id="KW-0732">Signal</keyword>
<feature type="chain" id="PRO_5006061832" description="DUF302 domain-containing protein" evidence="1">
    <location>
        <begin position="23"/>
        <end position="285"/>
    </location>
</feature>
<dbReference type="InterPro" id="IPR005180">
    <property type="entry name" value="DUF302"/>
</dbReference>
<feature type="domain" description="DUF302" evidence="2">
    <location>
        <begin position="191"/>
        <end position="253"/>
    </location>
</feature>
<proteinExistence type="predicted"/>
<protein>
    <recommendedName>
        <fullName evidence="2">DUF302 domain-containing protein</fullName>
    </recommendedName>
</protein>
<evidence type="ECO:0000259" key="2">
    <source>
        <dbReference type="Pfam" id="PF03625"/>
    </source>
</evidence>
<dbReference type="EMBL" id="CYPW01000024">
    <property type="protein sequence ID" value="CUH52849.1"/>
    <property type="molecule type" value="Genomic_DNA"/>
</dbReference>
<dbReference type="OrthoDB" id="9799367at2"/>
<dbReference type="PANTHER" id="PTHR38342">
    <property type="entry name" value="SLR5037 PROTEIN"/>
    <property type="match status" value="1"/>
</dbReference>
<name>A0A0P1ERY5_9RHOB</name>
<feature type="domain" description="DUF302" evidence="2">
    <location>
        <begin position="52"/>
        <end position="112"/>
    </location>
</feature>
<keyword evidence="4" id="KW-1185">Reference proteome</keyword>
<dbReference type="AlphaFoldDB" id="A0A0P1ERY5"/>
<dbReference type="STRING" id="321267.SHM7688_02296"/>
<dbReference type="InterPro" id="IPR035923">
    <property type="entry name" value="TT1751-like_sf"/>
</dbReference>
<dbReference type="PANTHER" id="PTHR38342:SF2">
    <property type="entry name" value="INNER MEMBRANE OR EXPORTED"/>
    <property type="match status" value="1"/>
</dbReference>
<sequence length="285" mass="30936">MKPQRAALATACLCLFAGVLCAAPTTQNKVDDAILTLKQKAQVAHLDVIADIDHARLATQAGQPMPPARVVLLSDAKLNSQILAENIRAGLDLPFRVLAYDQSGEARLIYTDFVFIKRRHGLSAEFAPRFSATLEALVSEVTLPSAPAPTAQMAKDHGILSLFSRHDFETTVQNLRDVVTAQQDTLWFAEIDFTKDAHSEGITLPNAIVLLFGGPAPGGIAMRAHPAIGLDAFCQKLLVYEDTAGQVHVLYNDIAAFAMLHYGSSDRSHHALNERLTQTFKSAIQ</sequence>
<dbReference type="Gene3D" id="3.30.310.70">
    <property type="entry name" value="TT1751-like domain"/>
    <property type="match status" value="2"/>
</dbReference>
<dbReference type="SUPFAM" id="SSF103247">
    <property type="entry name" value="TT1751-like"/>
    <property type="match status" value="2"/>
</dbReference>
<evidence type="ECO:0000313" key="3">
    <source>
        <dbReference type="EMBL" id="CUH52849.1"/>
    </source>
</evidence>
<dbReference type="Pfam" id="PF03625">
    <property type="entry name" value="DUF302"/>
    <property type="match status" value="2"/>
</dbReference>
<dbReference type="RefSeq" id="WP_058240043.1">
    <property type="nucleotide sequence ID" value="NZ_CYPW01000024.1"/>
</dbReference>
<accession>A0A0P1ERY5</accession>
<reference evidence="3 4" key="1">
    <citation type="submission" date="2015-09" db="EMBL/GenBank/DDBJ databases">
        <authorList>
            <consortium name="Swine Surveillance"/>
        </authorList>
    </citation>
    <scope>NUCLEOTIDE SEQUENCE [LARGE SCALE GENOMIC DNA]</scope>
    <source>
        <strain evidence="3 4">CECT 7688</strain>
    </source>
</reference>
<feature type="signal peptide" evidence="1">
    <location>
        <begin position="1"/>
        <end position="22"/>
    </location>
</feature>
<evidence type="ECO:0000256" key="1">
    <source>
        <dbReference type="SAM" id="SignalP"/>
    </source>
</evidence>
<gene>
    <name evidence="3" type="ORF">SHM7688_02296</name>
</gene>
<dbReference type="Proteomes" id="UP000054823">
    <property type="component" value="Unassembled WGS sequence"/>
</dbReference>
<organism evidence="3 4">
    <name type="scientific">Shimia marina</name>
    <dbReference type="NCBI Taxonomy" id="321267"/>
    <lineage>
        <taxon>Bacteria</taxon>
        <taxon>Pseudomonadati</taxon>
        <taxon>Pseudomonadota</taxon>
        <taxon>Alphaproteobacteria</taxon>
        <taxon>Rhodobacterales</taxon>
        <taxon>Roseobacteraceae</taxon>
    </lineage>
</organism>
<dbReference type="CDD" id="cd14797">
    <property type="entry name" value="DUF302"/>
    <property type="match status" value="2"/>
</dbReference>